<dbReference type="EMBL" id="JAVIIQ010000017">
    <property type="protein sequence ID" value="MDX8535147.1"/>
    <property type="molecule type" value="Genomic_DNA"/>
</dbReference>
<evidence type="ECO:0000256" key="4">
    <source>
        <dbReference type="SAM" id="SignalP"/>
    </source>
</evidence>
<dbReference type="Proteomes" id="UP001285154">
    <property type="component" value="Unassembled WGS sequence"/>
</dbReference>
<accession>A0ABU5ACQ4</accession>
<dbReference type="PANTHER" id="PTHR43649">
    <property type="entry name" value="ARABINOSE-BINDING PROTEIN-RELATED"/>
    <property type="match status" value="1"/>
</dbReference>
<sequence>MNAFKACALGFAMAIAIMKPARAQEELLVWVAGEPGSTNVYDKLAAAYSAKHPDVKVNVVKNSSDLFNPALVPALSSGEGPDLFTFGTGPGQPAALIQGGLVADLTPYYKKYGWEKFISKAVENVTSSSGKLWAVGNEVESTGMFYNKEAFSKAGIEIPTTWSELEAAIKKLKDAGYETPIGLGGADKWPISHIQSMLFGRYAGPDGLDKVMFGNGSWTDEPFLKATEKLQQMAKDGFFGPYPVGTGQAETMDAFWAGKIPMVYTGTFVISQGVQTAGDRIKDFGVFQMPPLEANQKVYPTEAIGSGWYIRKTSTKQDAAADFLNYMFFSQEGRVTLLNEGTVPVGPLEAELKEAKIPSLLQDMNNSINQVRANGTVPAYLDTVMPANLTTVTYDGLQALLLDSMTPDQFVQSIEKEWETAKKAGTILAPGGIAK</sequence>
<reference evidence="5 6" key="1">
    <citation type="submission" date="2023-08" db="EMBL/GenBank/DDBJ databases">
        <title>Implementing the SeqCode for naming new Mesorhizobium species isolated from Vachellia karroo root nodules.</title>
        <authorList>
            <person name="Van Lill M."/>
        </authorList>
    </citation>
    <scope>NUCLEOTIDE SEQUENCE [LARGE SCALE GENOMIC DNA]</scope>
    <source>
        <strain evidence="5 6">VK25D</strain>
    </source>
</reference>
<dbReference type="SUPFAM" id="SSF53850">
    <property type="entry name" value="Periplasmic binding protein-like II"/>
    <property type="match status" value="1"/>
</dbReference>
<evidence type="ECO:0000313" key="5">
    <source>
        <dbReference type="EMBL" id="MDX8535147.1"/>
    </source>
</evidence>
<keyword evidence="6" id="KW-1185">Reference proteome</keyword>
<proteinExistence type="inferred from homology"/>
<organism evidence="5 6">
    <name type="scientific">Mesorhizobium vachelliae</name>
    <dbReference type="NCBI Taxonomy" id="3072309"/>
    <lineage>
        <taxon>Bacteria</taxon>
        <taxon>Pseudomonadati</taxon>
        <taxon>Pseudomonadota</taxon>
        <taxon>Alphaproteobacteria</taxon>
        <taxon>Hyphomicrobiales</taxon>
        <taxon>Phyllobacteriaceae</taxon>
        <taxon>Mesorhizobium</taxon>
    </lineage>
</organism>
<name>A0ABU5ACQ4_9HYPH</name>
<dbReference type="RefSeq" id="WP_320252805.1">
    <property type="nucleotide sequence ID" value="NZ_JAVIIQ010000017.1"/>
</dbReference>
<evidence type="ECO:0000256" key="2">
    <source>
        <dbReference type="ARBA" id="ARBA00008520"/>
    </source>
</evidence>
<evidence type="ECO:0000256" key="3">
    <source>
        <dbReference type="ARBA" id="ARBA00022764"/>
    </source>
</evidence>
<feature type="chain" id="PRO_5045214215" evidence="4">
    <location>
        <begin position="24"/>
        <end position="435"/>
    </location>
</feature>
<feature type="signal peptide" evidence="4">
    <location>
        <begin position="1"/>
        <end position="23"/>
    </location>
</feature>
<dbReference type="Pfam" id="PF01547">
    <property type="entry name" value="SBP_bac_1"/>
    <property type="match status" value="1"/>
</dbReference>
<comment type="caution">
    <text evidence="5">The sequence shown here is derived from an EMBL/GenBank/DDBJ whole genome shotgun (WGS) entry which is preliminary data.</text>
</comment>
<comment type="subcellular location">
    <subcellularLocation>
        <location evidence="1">Periplasm</location>
    </subcellularLocation>
</comment>
<dbReference type="Gene3D" id="3.40.190.10">
    <property type="entry name" value="Periplasmic binding protein-like II"/>
    <property type="match status" value="2"/>
</dbReference>
<keyword evidence="4" id="KW-0732">Signal</keyword>
<dbReference type="PANTHER" id="PTHR43649:SF14">
    <property type="entry name" value="BLR3389 PROTEIN"/>
    <property type="match status" value="1"/>
</dbReference>
<dbReference type="InterPro" id="IPR050490">
    <property type="entry name" value="Bact_solute-bd_prot1"/>
</dbReference>
<gene>
    <name evidence="5" type="ORF">RFM42_29430</name>
</gene>
<protein>
    <submittedName>
        <fullName evidence="5">Extracellular solute-binding protein</fullName>
    </submittedName>
</protein>
<evidence type="ECO:0000256" key="1">
    <source>
        <dbReference type="ARBA" id="ARBA00004418"/>
    </source>
</evidence>
<dbReference type="InterPro" id="IPR006059">
    <property type="entry name" value="SBP"/>
</dbReference>
<keyword evidence="3" id="KW-0574">Periplasm</keyword>
<comment type="similarity">
    <text evidence="2">Belongs to the bacterial solute-binding protein 1 family.</text>
</comment>
<evidence type="ECO:0000313" key="6">
    <source>
        <dbReference type="Proteomes" id="UP001285154"/>
    </source>
</evidence>